<dbReference type="Gene3D" id="3.50.50.100">
    <property type="match status" value="1"/>
</dbReference>
<evidence type="ECO:0000313" key="9">
    <source>
        <dbReference type="EMBL" id="BAU47650.1"/>
    </source>
</evidence>
<dbReference type="GO" id="GO:0016260">
    <property type="term" value="P:selenocysteine biosynthetic process"/>
    <property type="evidence" value="ECO:0007669"/>
    <property type="project" value="TreeGrafter"/>
</dbReference>
<dbReference type="InterPro" id="IPR036921">
    <property type="entry name" value="PurM-like_N_sf"/>
</dbReference>
<dbReference type="Gene3D" id="3.90.650.10">
    <property type="entry name" value="PurM-like C-terminal domain"/>
    <property type="match status" value="1"/>
</dbReference>
<dbReference type="EMBL" id="AP014936">
    <property type="protein sequence ID" value="BAU47650.1"/>
    <property type="molecule type" value="Genomic_DNA"/>
</dbReference>
<keyword evidence="10" id="KW-1185">Reference proteome</keyword>
<dbReference type="Pfam" id="PF00586">
    <property type="entry name" value="AIRS"/>
    <property type="match status" value="1"/>
</dbReference>
<sequence>MQSTKGPVRRDLVLVGGGHSHVAVLKRFGMRPMEGVRLTLIARDVQTPYSGMLPGYLAGHYTYDEAHIDLRPLAQFAGARLYHDEMVGLDPGNRLVLCRSRPPVPYDLLSIDTGSQPSRVGIPGAERVLPVKPVDRFLEGWARIAGRALAASPGFRIAVVGGGAGGVELSLSLQHRLRRQGGGASFLLVTDTAEILPTHNPAVRRRFQRILKTRGIAVHTNRRVVAVEDGGLRAENGEMLPCDAVVWVTQASAPAWLAQTGLALTKRGFIEVDDCLRSTSHPGVYAAGDVATIRNHPREKSGVIAVRSGPPLAENLRRALEGRRPRRFTPQKRFLALISTGNRCAVASRGRWSFEGEWVWRWKDWIDRRWMRGYQELPAKMTESAAPQTEAAPAISALAMRCGGCGSKVGSAVLTRVLARLPGRAREDILIGLDAPDDAAVVAVPQGAVMVHTVDFFRALIDDAYTFGAIAANHSLSDIYAMGARPQSALAIATLPLAPEEKMEQQLYELLAGALTALDEGGAALVGGHTTEGAELAFGLAVNGIAEPDRLMRKSGMRAGERLILTKPLGTGTLFAADMRGKAKGRWVDAAIAMMLQSNRRAAGCVREHGASACTDVTGFGLLGHLLEMTRASAMDAEIALGALPSLSGAPETLAAGIASTLAPENVRLRRAIRNLEAAARHPLYPLLFDPQTSGGLLASVPADRADDCVEALRALGYADAAVIGTVRPASDSPEPITLLF</sequence>
<dbReference type="OrthoDB" id="9767928at2"/>
<keyword evidence="1" id="KW-0808">Transferase</keyword>
<dbReference type="AlphaFoldDB" id="A0A1B4V2A2"/>
<dbReference type="InterPro" id="IPR017584">
    <property type="entry name" value="Pyridine_nucleo_diS_OxRdtase_N"/>
</dbReference>
<dbReference type="InterPro" id="IPR036188">
    <property type="entry name" value="FAD/NAD-bd_sf"/>
</dbReference>
<dbReference type="Pfam" id="PF02769">
    <property type="entry name" value="AIRS_C"/>
    <property type="match status" value="1"/>
</dbReference>
<evidence type="ECO:0000256" key="3">
    <source>
        <dbReference type="ARBA" id="ARBA00022777"/>
    </source>
</evidence>
<feature type="domain" description="FAD/NAD(P)-binding" evidence="8">
    <location>
        <begin position="11"/>
        <end position="298"/>
    </location>
</feature>
<dbReference type="Gene3D" id="3.30.1330.10">
    <property type="entry name" value="PurM-like, N-terminal domain"/>
    <property type="match status" value="1"/>
</dbReference>
<dbReference type="SUPFAM" id="SSF56042">
    <property type="entry name" value="PurM C-terminal domain-like"/>
    <property type="match status" value="1"/>
</dbReference>
<dbReference type="GO" id="GO:0005524">
    <property type="term" value="F:ATP binding"/>
    <property type="evidence" value="ECO:0007669"/>
    <property type="project" value="UniProtKB-KW"/>
</dbReference>
<feature type="domain" description="PurM-like C-terminal" evidence="7">
    <location>
        <begin position="558"/>
        <end position="729"/>
    </location>
</feature>
<evidence type="ECO:0000313" key="10">
    <source>
        <dbReference type="Proteomes" id="UP000218899"/>
    </source>
</evidence>
<feature type="domain" description="PurM-like N-terminal" evidence="6">
    <location>
        <begin position="437"/>
        <end position="545"/>
    </location>
</feature>
<accession>A0A1B4V2A2</accession>
<keyword evidence="5" id="KW-0711">Selenium</keyword>
<evidence type="ECO:0000256" key="5">
    <source>
        <dbReference type="ARBA" id="ARBA00023266"/>
    </source>
</evidence>
<dbReference type="GO" id="GO:0016491">
    <property type="term" value="F:oxidoreductase activity"/>
    <property type="evidence" value="ECO:0007669"/>
    <property type="project" value="InterPro"/>
</dbReference>
<dbReference type="PANTHER" id="PTHR10256">
    <property type="entry name" value="SELENIDE, WATER DIKINASE"/>
    <property type="match status" value="1"/>
</dbReference>
<keyword evidence="4" id="KW-0067">ATP-binding</keyword>
<keyword evidence="3" id="KW-0418">Kinase</keyword>
<dbReference type="Pfam" id="PF07992">
    <property type="entry name" value="Pyr_redox_2"/>
    <property type="match status" value="1"/>
</dbReference>
<dbReference type="RefSeq" id="WP_096459813.1">
    <property type="nucleotide sequence ID" value="NZ_AP014936.1"/>
</dbReference>
<dbReference type="KEGG" id="sva:SVA_1071"/>
<dbReference type="InterPro" id="IPR016188">
    <property type="entry name" value="PurM-like_N"/>
</dbReference>
<evidence type="ECO:0000256" key="1">
    <source>
        <dbReference type="ARBA" id="ARBA00022679"/>
    </source>
</evidence>
<dbReference type="GO" id="GO:0005737">
    <property type="term" value="C:cytoplasm"/>
    <property type="evidence" value="ECO:0007669"/>
    <property type="project" value="TreeGrafter"/>
</dbReference>
<dbReference type="InterPro" id="IPR004536">
    <property type="entry name" value="SPS/SelD"/>
</dbReference>
<dbReference type="InterPro" id="IPR023753">
    <property type="entry name" value="FAD/NAD-binding_dom"/>
</dbReference>
<dbReference type="InterPro" id="IPR010918">
    <property type="entry name" value="PurM-like_C_dom"/>
</dbReference>
<evidence type="ECO:0000256" key="2">
    <source>
        <dbReference type="ARBA" id="ARBA00022741"/>
    </source>
</evidence>
<keyword evidence="2" id="KW-0547">Nucleotide-binding</keyword>
<dbReference type="NCBIfam" id="TIGR03169">
    <property type="entry name" value="Nterm_to_SelD"/>
    <property type="match status" value="1"/>
</dbReference>
<dbReference type="PRINTS" id="PR00368">
    <property type="entry name" value="FADPNR"/>
</dbReference>
<dbReference type="SUPFAM" id="SSF51905">
    <property type="entry name" value="FAD/NAD(P)-binding domain"/>
    <property type="match status" value="1"/>
</dbReference>
<name>A0A1B4V2A2_9GAMM</name>
<organism evidence="9 10">
    <name type="scientific">Sulfurifustis variabilis</name>
    <dbReference type="NCBI Taxonomy" id="1675686"/>
    <lineage>
        <taxon>Bacteria</taxon>
        <taxon>Pseudomonadati</taxon>
        <taxon>Pseudomonadota</taxon>
        <taxon>Gammaproteobacteria</taxon>
        <taxon>Acidiferrobacterales</taxon>
        <taxon>Acidiferrobacteraceae</taxon>
        <taxon>Sulfurifustis</taxon>
    </lineage>
</organism>
<protein>
    <submittedName>
        <fullName evidence="9">Segregation protein A</fullName>
    </submittedName>
</protein>
<dbReference type="CDD" id="cd02195">
    <property type="entry name" value="SelD"/>
    <property type="match status" value="1"/>
</dbReference>
<proteinExistence type="predicted"/>
<gene>
    <name evidence="9" type="ORF">SVA_1071</name>
</gene>
<evidence type="ECO:0000259" key="8">
    <source>
        <dbReference type="Pfam" id="PF07992"/>
    </source>
</evidence>
<dbReference type="SUPFAM" id="SSF55326">
    <property type="entry name" value="PurM N-terminal domain-like"/>
    <property type="match status" value="1"/>
</dbReference>
<dbReference type="Proteomes" id="UP000218899">
    <property type="component" value="Chromosome"/>
</dbReference>
<dbReference type="NCBIfam" id="TIGR00476">
    <property type="entry name" value="selD"/>
    <property type="match status" value="1"/>
</dbReference>
<dbReference type="PANTHER" id="PTHR10256:SF0">
    <property type="entry name" value="INACTIVE SELENIDE, WATER DIKINASE-LIKE PROTEIN-RELATED"/>
    <property type="match status" value="1"/>
</dbReference>
<evidence type="ECO:0000259" key="7">
    <source>
        <dbReference type="Pfam" id="PF02769"/>
    </source>
</evidence>
<reference evidence="9 10" key="1">
    <citation type="submission" date="2015-08" db="EMBL/GenBank/DDBJ databases">
        <title>Complete genome sequence of Sulfurifustis variabilis.</title>
        <authorList>
            <person name="Miura A."/>
            <person name="Kojima H."/>
            <person name="Fukui M."/>
        </authorList>
    </citation>
    <scope>NUCLEOTIDE SEQUENCE [LARGE SCALE GENOMIC DNA]</scope>
    <source>
        <strain evidence="10">skN76</strain>
    </source>
</reference>
<evidence type="ECO:0000259" key="6">
    <source>
        <dbReference type="Pfam" id="PF00586"/>
    </source>
</evidence>
<evidence type="ECO:0000256" key="4">
    <source>
        <dbReference type="ARBA" id="ARBA00022840"/>
    </source>
</evidence>
<dbReference type="InterPro" id="IPR036676">
    <property type="entry name" value="PurM-like_C_sf"/>
</dbReference>
<dbReference type="GO" id="GO:0004756">
    <property type="term" value="F:selenide, water dikinase activity"/>
    <property type="evidence" value="ECO:0007669"/>
    <property type="project" value="TreeGrafter"/>
</dbReference>